<keyword evidence="3" id="KW-0238">DNA-binding</keyword>
<dbReference type="Gene3D" id="3.40.190.10">
    <property type="entry name" value="Periplasmic binding protein-like II"/>
    <property type="match status" value="2"/>
</dbReference>
<dbReference type="PANTHER" id="PTHR30346:SF0">
    <property type="entry name" value="HCA OPERON TRANSCRIPTIONAL ACTIVATOR HCAR"/>
    <property type="match status" value="1"/>
</dbReference>
<dbReference type="EMBL" id="CP046400">
    <property type="protein sequence ID" value="QGY41946.1"/>
    <property type="molecule type" value="Genomic_DNA"/>
</dbReference>
<dbReference type="SUPFAM" id="SSF46785">
    <property type="entry name" value="Winged helix' DNA-binding domain"/>
    <property type="match status" value="1"/>
</dbReference>
<dbReference type="InterPro" id="IPR000847">
    <property type="entry name" value="LysR_HTH_N"/>
</dbReference>
<evidence type="ECO:0000313" key="7">
    <source>
        <dbReference type="Proteomes" id="UP000428328"/>
    </source>
</evidence>
<sequence length="301" mass="33881">MELRQLKYFIAVAEELHFGRAAERCHIAQPPLSQQIKRLEEELGVTLLERTSRKVSLTPEGTEFLRRCRDIRDRLEEAVNCVQDMAQGLEGQLRVGFIGPASLSKLPKAIRAFREQNPNIRLDFSAQSTTEQLPMLRGDRLDIAFVRLFGHDTRGLDTLLFLREPYVLAVPEGHAFTSRERIDITDLEDEPLIFNQRIAQPALYRSLIGSFHKAGFMPSIVQEVNTEQSTVALVATGLGCALVPASSAGDRRSGVVFRPLDGDLPQWEITALWKKKNESVLLRKFLDVVAQFREISDAVSA</sequence>
<dbReference type="SUPFAM" id="SSF53850">
    <property type="entry name" value="Periplasmic binding protein-like II"/>
    <property type="match status" value="1"/>
</dbReference>
<evidence type="ECO:0000256" key="1">
    <source>
        <dbReference type="ARBA" id="ARBA00009437"/>
    </source>
</evidence>
<dbReference type="Pfam" id="PF03466">
    <property type="entry name" value="LysR_substrate"/>
    <property type="match status" value="1"/>
</dbReference>
<dbReference type="GO" id="GO:0003677">
    <property type="term" value="F:DNA binding"/>
    <property type="evidence" value="ECO:0007669"/>
    <property type="project" value="UniProtKB-KW"/>
</dbReference>
<dbReference type="FunFam" id="1.10.10.10:FF:000001">
    <property type="entry name" value="LysR family transcriptional regulator"/>
    <property type="match status" value="1"/>
</dbReference>
<name>A0A6I6JGF7_9BACT</name>
<dbReference type="PRINTS" id="PR00039">
    <property type="entry name" value="HTHLYSR"/>
</dbReference>
<accession>A0A6I6JGF7</accession>
<dbReference type="AlphaFoldDB" id="A0A6I6JGF7"/>
<feature type="domain" description="HTH lysR-type" evidence="5">
    <location>
        <begin position="1"/>
        <end position="58"/>
    </location>
</feature>
<evidence type="ECO:0000259" key="5">
    <source>
        <dbReference type="PROSITE" id="PS50931"/>
    </source>
</evidence>
<gene>
    <name evidence="6" type="ORF">GM415_01185</name>
</gene>
<reference evidence="6 7" key="1">
    <citation type="submission" date="2019-11" db="EMBL/GenBank/DDBJ databases">
        <authorList>
            <person name="Zheng R.K."/>
            <person name="Sun C.M."/>
        </authorList>
    </citation>
    <scope>NUCLEOTIDE SEQUENCE [LARGE SCALE GENOMIC DNA]</scope>
    <source>
        <strain evidence="6 7">SRB007</strain>
    </source>
</reference>
<dbReference type="PROSITE" id="PS50931">
    <property type="entry name" value="HTH_LYSR"/>
    <property type="match status" value="1"/>
</dbReference>
<dbReference type="Proteomes" id="UP000428328">
    <property type="component" value="Chromosome"/>
</dbReference>
<keyword evidence="2" id="KW-0805">Transcription regulation</keyword>
<evidence type="ECO:0000256" key="2">
    <source>
        <dbReference type="ARBA" id="ARBA00023015"/>
    </source>
</evidence>
<dbReference type="GO" id="GO:0003700">
    <property type="term" value="F:DNA-binding transcription factor activity"/>
    <property type="evidence" value="ECO:0007669"/>
    <property type="project" value="InterPro"/>
</dbReference>
<keyword evidence="4" id="KW-0804">Transcription</keyword>
<dbReference type="InterPro" id="IPR005119">
    <property type="entry name" value="LysR_subst-bd"/>
</dbReference>
<organism evidence="6 7">
    <name type="scientific">Pseudodesulfovibrio cashew</name>
    <dbReference type="NCBI Taxonomy" id="2678688"/>
    <lineage>
        <taxon>Bacteria</taxon>
        <taxon>Pseudomonadati</taxon>
        <taxon>Thermodesulfobacteriota</taxon>
        <taxon>Desulfovibrionia</taxon>
        <taxon>Desulfovibrionales</taxon>
        <taxon>Desulfovibrionaceae</taxon>
    </lineage>
</organism>
<dbReference type="CDD" id="cd08414">
    <property type="entry name" value="PBP2_LTTR_aromatics_like"/>
    <property type="match status" value="1"/>
</dbReference>
<dbReference type="Gene3D" id="1.10.10.10">
    <property type="entry name" value="Winged helix-like DNA-binding domain superfamily/Winged helix DNA-binding domain"/>
    <property type="match status" value="1"/>
</dbReference>
<comment type="similarity">
    <text evidence="1">Belongs to the LysR transcriptional regulatory family.</text>
</comment>
<dbReference type="InterPro" id="IPR036390">
    <property type="entry name" value="WH_DNA-bd_sf"/>
</dbReference>
<keyword evidence="7" id="KW-1185">Reference proteome</keyword>
<protein>
    <submittedName>
        <fullName evidence="6">LysR family transcriptional regulator</fullName>
    </submittedName>
</protein>
<evidence type="ECO:0000256" key="4">
    <source>
        <dbReference type="ARBA" id="ARBA00023163"/>
    </source>
</evidence>
<dbReference type="GO" id="GO:0032993">
    <property type="term" value="C:protein-DNA complex"/>
    <property type="evidence" value="ECO:0007669"/>
    <property type="project" value="TreeGrafter"/>
</dbReference>
<dbReference type="Pfam" id="PF00126">
    <property type="entry name" value="HTH_1"/>
    <property type="match status" value="1"/>
</dbReference>
<dbReference type="KEGG" id="psel:GM415_01185"/>
<evidence type="ECO:0000256" key="3">
    <source>
        <dbReference type="ARBA" id="ARBA00023125"/>
    </source>
</evidence>
<dbReference type="PANTHER" id="PTHR30346">
    <property type="entry name" value="TRANSCRIPTIONAL DUAL REGULATOR HCAR-RELATED"/>
    <property type="match status" value="1"/>
</dbReference>
<evidence type="ECO:0000313" key="6">
    <source>
        <dbReference type="EMBL" id="QGY41946.1"/>
    </source>
</evidence>
<proteinExistence type="inferred from homology"/>
<dbReference type="InterPro" id="IPR036388">
    <property type="entry name" value="WH-like_DNA-bd_sf"/>
</dbReference>